<dbReference type="OrthoDB" id="5377226at2759"/>
<organism evidence="2 3">
    <name type="scientific">Microdochium bolleyi</name>
    <dbReference type="NCBI Taxonomy" id="196109"/>
    <lineage>
        <taxon>Eukaryota</taxon>
        <taxon>Fungi</taxon>
        <taxon>Dikarya</taxon>
        <taxon>Ascomycota</taxon>
        <taxon>Pezizomycotina</taxon>
        <taxon>Sordariomycetes</taxon>
        <taxon>Xylariomycetidae</taxon>
        <taxon>Xylariales</taxon>
        <taxon>Microdochiaceae</taxon>
        <taxon>Microdochium</taxon>
    </lineage>
</organism>
<feature type="region of interest" description="Disordered" evidence="1">
    <location>
        <begin position="97"/>
        <end position="116"/>
    </location>
</feature>
<accession>A0A136JFA9</accession>
<evidence type="ECO:0000313" key="3">
    <source>
        <dbReference type="Proteomes" id="UP000070501"/>
    </source>
</evidence>
<dbReference type="AlphaFoldDB" id="A0A136JFA9"/>
<feature type="region of interest" description="Disordered" evidence="1">
    <location>
        <begin position="225"/>
        <end position="290"/>
    </location>
</feature>
<dbReference type="EMBL" id="KQ964246">
    <property type="protein sequence ID" value="KXJ95851.1"/>
    <property type="molecule type" value="Genomic_DNA"/>
</dbReference>
<protein>
    <submittedName>
        <fullName evidence="2">Uncharacterized protein</fullName>
    </submittedName>
</protein>
<keyword evidence="3" id="KW-1185">Reference proteome</keyword>
<evidence type="ECO:0000256" key="1">
    <source>
        <dbReference type="SAM" id="MobiDB-lite"/>
    </source>
</evidence>
<name>A0A136JFA9_9PEZI</name>
<evidence type="ECO:0000313" key="2">
    <source>
        <dbReference type="EMBL" id="KXJ95851.1"/>
    </source>
</evidence>
<dbReference type="Proteomes" id="UP000070501">
    <property type="component" value="Unassembled WGS sequence"/>
</dbReference>
<proteinExistence type="predicted"/>
<feature type="compositionally biased region" description="Polar residues" evidence="1">
    <location>
        <begin position="28"/>
        <end position="42"/>
    </location>
</feature>
<sequence>MPSATALSPIMVSPRKRRREDGDEDLRNPSTGASAAATTNPSRAVLTQLAQSSEGLIPGQGSDDLMYSSPSWANLNTHRKVAPLPATKRFRLLEDYESQPGSPAGHSQQQQQQQHPLNIHDSMIRSHSQPILGGRGGSSPSLAAGALTPPILSPQTHHQLSLLSTATRPSQPPRANSAAMLSPCYICHRKPTKKSDLDSFADCMGCRQRTCYVCIRQCQNWVPGESSGSPLSSRDDAGGNSESSSSFTMRDADDTEQDESHPHYQQQQQGQYGGQSIHRPGQDERGESKSSWAALGHRDVICSRCCIERGSEGEVVCLGCLGRMENT</sequence>
<reference evidence="3" key="1">
    <citation type="submission" date="2016-02" db="EMBL/GenBank/DDBJ databases">
        <title>Draft genome sequence of Microdochium bolleyi, a fungal endophyte of beachgrass.</title>
        <authorList>
            <consortium name="DOE Joint Genome Institute"/>
            <person name="David A.S."/>
            <person name="May G."/>
            <person name="Haridas S."/>
            <person name="Lim J."/>
            <person name="Wang M."/>
            <person name="Labutti K."/>
            <person name="Lipzen A."/>
            <person name="Barry K."/>
            <person name="Grigoriev I.V."/>
        </authorList>
    </citation>
    <scope>NUCLEOTIDE SEQUENCE [LARGE SCALE GENOMIC DNA]</scope>
    <source>
        <strain evidence="3">J235TASD1</strain>
    </source>
</reference>
<feature type="region of interest" description="Disordered" evidence="1">
    <location>
        <begin position="1"/>
        <end position="42"/>
    </location>
</feature>
<gene>
    <name evidence="2" type="ORF">Micbo1qcDRAFT_29287</name>
</gene>
<feature type="region of interest" description="Disordered" evidence="1">
    <location>
        <begin position="127"/>
        <end position="160"/>
    </location>
</feature>
<dbReference type="InParanoid" id="A0A136JFA9"/>